<dbReference type="Proteomes" id="UP001207736">
    <property type="component" value="Unassembled WGS sequence"/>
</dbReference>
<dbReference type="Pfam" id="PF14107">
    <property type="entry name" value="DUF4280"/>
    <property type="match status" value="1"/>
</dbReference>
<evidence type="ECO:0000313" key="2">
    <source>
        <dbReference type="EMBL" id="GJM53438.1"/>
    </source>
</evidence>
<protein>
    <recommendedName>
        <fullName evidence="5">DUF4280 domain-containing protein</fullName>
    </recommendedName>
</protein>
<dbReference type="InterPro" id="IPR025460">
    <property type="entry name" value="DUF4280"/>
</dbReference>
<proteinExistence type="predicted"/>
<dbReference type="RefSeq" id="WP_264847100.1">
    <property type="nucleotide sequence ID" value="NZ_BPMA01000041.1"/>
</dbReference>
<evidence type="ECO:0000313" key="1">
    <source>
        <dbReference type="EMBL" id="GJM50207.1"/>
    </source>
</evidence>
<accession>A0AAV5AXK0</accession>
<evidence type="ECO:0000313" key="3">
    <source>
        <dbReference type="Proteomes" id="UP001207736"/>
    </source>
</evidence>
<organism evidence="1 3">
    <name type="scientific">Capnocytophaga catalasegens</name>
    <dbReference type="NCBI Taxonomy" id="1004260"/>
    <lineage>
        <taxon>Bacteria</taxon>
        <taxon>Pseudomonadati</taxon>
        <taxon>Bacteroidota</taxon>
        <taxon>Flavobacteriia</taxon>
        <taxon>Flavobacteriales</taxon>
        <taxon>Flavobacteriaceae</taxon>
        <taxon>Capnocytophaga</taxon>
    </lineage>
</organism>
<name>A0AAV5AXK0_9FLAO</name>
<dbReference type="AlphaFoldDB" id="A0AAV5AXK0"/>
<dbReference type="EMBL" id="BQKB01000041">
    <property type="protein sequence ID" value="GJM53438.1"/>
    <property type="molecule type" value="Genomic_DNA"/>
</dbReference>
<dbReference type="EMBL" id="BQKA01000023">
    <property type="protein sequence ID" value="GJM50207.1"/>
    <property type="molecule type" value="Genomic_DNA"/>
</dbReference>
<reference evidence="1 4" key="1">
    <citation type="submission" date="2021-11" db="EMBL/GenBank/DDBJ databases">
        <title>Draft genome sequence of Capnocytophaga sp. strain KC07075 isolated from cat oral cavity.</title>
        <authorList>
            <person name="Suzuki M."/>
            <person name="Imaoka K."/>
            <person name="Kimura M."/>
            <person name="Morikawa S."/>
            <person name="Maeda K."/>
        </authorList>
    </citation>
    <scope>NUCLEOTIDE SEQUENCE</scope>
    <source>
        <strain evidence="1">KC07075</strain>
        <strain evidence="2 4">KC07079</strain>
    </source>
</reference>
<gene>
    <name evidence="1" type="ORF">RCZ15_11800</name>
    <name evidence="2" type="ORF">RCZ16_17540</name>
</gene>
<keyword evidence="4" id="KW-1185">Reference proteome</keyword>
<evidence type="ECO:0008006" key="5">
    <source>
        <dbReference type="Google" id="ProtNLM"/>
    </source>
</evidence>
<evidence type="ECO:0000313" key="4">
    <source>
        <dbReference type="Proteomes" id="UP001208692"/>
    </source>
</evidence>
<sequence>MDKELVLIENSLLKCDKGSLLGILKVTSQNFVKVNEFLQATEKDCNPNENITPFGICSITQKPCVLNLLQWQHTFNFHLVNNMASLTEKSKIPCALGGMITPEIIPQNFYYIGTGEDSIQKEQEEQTILTKPILNRFFLTDLQGNEIEKGEIGQWIYLVIEGENIKGKTTDIDLSDKDLDFEYNGEYLTDDILKGYTFYGNKDQLLLKIIAPKNDTEI</sequence>
<comment type="caution">
    <text evidence="1">The sequence shown here is derived from an EMBL/GenBank/DDBJ whole genome shotgun (WGS) entry which is preliminary data.</text>
</comment>
<dbReference type="Proteomes" id="UP001208692">
    <property type="component" value="Unassembled WGS sequence"/>
</dbReference>